<evidence type="ECO:0000256" key="8">
    <source>
        <dbReference type="SAM" id="MobiDB-lite"/>
    </source>
</evidence>
<keyword evidence="6" id="KW-0283">Flagellar rotation</keyword>
<dbReference type="PANTHER" id="PTHR43484:SF1">
    <property type="entry name" value="FLAGELLAR MOTOR SWITCH PROTEIN FLIN"/>
    <property type="match status" value="1"/>
</dbReference>
<evidence type="ECO:0000256" key="1">
    <source>
        <dbReference type="ARBA" id="ARBA00004413"/>
    </source>
</evidence>
<dbReference type="RefSeq" id="WP_273678812.1">
    <property type="nucleotide sequence ID" value="NZ_JAQQXQ010000011.1"/>
</dbReference>
<feature type="region of interest" description="Disordered" evidence="8">
    <location>
        <begin position="88"/>
        <end position="112"/>
    </location>
</feature>
<keyword evidence="10" id="KW-0282">Flagellum</keyword>
<keyword evidence="10" id="KW-0969">Cilium</keyword>
<keyword evidence="10" id="KW-0966">Cell projection</keyword>
<dbReference type="InterPro" id="IPR036429">
    <property type="entry name" value="SpoA-like_sf"/>
</dbReference>
<dbReference type="PRINTS" id="PR00956">
    <property type="entry name" value="FLGMOTORFLIN"/>
</dbReference>
<comment type="subcellular location">
    <subcellularLocation>
        <location evidence="1">Cell membrane</location>
        <topology evidence="1">Peripheral membrane protein</topology>
        <orientation evidence="1">Cytoplasmic side</orientation>
    </subcellularLocation>
</comment>
<keyword evidence="11" id="KW-1185">Reference proteome</keyword>
<dbReference type="InterPro" id="IPR001543">
    <property type="entry name" value="FliN-like_C"/>
</dbReference>
<name>A0ABT5JU81_9SPHN</name>
<evidence type="ECO:0000256" key="6">
    <source>
        <dbReference type="ARBA" id="ARBA00022779"/>
    </source>
</evidence>
<comment type="caution">
    <text evidence="10">The sequence shown here is derived from an EMBL/GenBank/DDBJ whole genome shotgun (WGS) entry which is preliminary data.</text>
</comment>
<dbReference type="SUPFAM" id="SSF101801">
    <property type="entry name" value="Surface presentation of antigens (SPOA)"/>
    <property type="match status" value="1"/>
</dbReference>
<evidence type="ECO:0000256" key="4">
    <source>
        <dbReference type="ARBA" id="ARBA00022475"/>
    </source>
</evidence>
<keyword evidence="7" id="KW-0472">Membrane</keyword>
<sequence>MSEFQPAAFQRFGAVAVRLSVELGRTEMPLRDVLMLGEGSTVMLDRLTDELLDVTANGRVIARGEVVAEKGRFALRIVHLVGEDGQEIPAADAPPADAAMPADPAVGAADAL</sequence>
<evidence type="ECO:0000256" key="7">
    <source>
        <dbReference type="ARBA" id="ARBA00023136"/>
    </source>
</evidence>
<dbReference type="Proteomes" id="UP001216558">
    <property type="component" value="Unassembled WGS sequence"/>
</dbReference>
<comment type="similarity">
    <text evidence="2">Belongs to the FliN/MopA/SpaO family.</text>
</comment>
<dbReference type="Gene3D" id="2.30.330.10">
    <property type="entry name" value="SpoA-like"/>
    <property type="match status" value="1"/>
</dbReference>
<dbReference type="InterPro" id="IPR051469">
    <property type="entry name" value="FliN/MopA/SpaO"/>
</dbReference>
<keyword evidence="4" id="KW-1003">Cell membrane</keyword>
<dbReference type="PANTHER" id="PTHR43484">
    <property type="match status" value="1"/>
</dbReference>
<evidence type="ECO:0000256" key="5">
    <source>
        <dbReference type="ARBA" id="ARBA00022500"/>
    </source>
</evidence>
<reference evidence="10 11" key="1">
    <citation type="submission" date="2022-10" db="EMBL/GenBank/DDBJ databases">
        <title>Erythrobacter sp. sf7 Genome sequencing.</title>
        <authorList>
            <person name="Park S."/>
        </authorList>
    </citation>
    <scope>NUCLEOTIDE SEQUENCE [LARGE SCALE GENOMIC DNA]</scope>
    <source>
        <strain evidence="11">sf7</strain>
    </source>
</reference>
<dbReference type="Pfam" id="PF01052">
    <property type="entry name" value="FliMN_C"/>
    <property type="match status" value="1"/>
</dbReference>
<accession>A0ABT5JU81</accession>
<feature type="compositionally biased region" description="Low complexity" evidence="8">
    <location>
        <begin position="89"/>
        <end position="112"/>
    </location>
</feature>
<organism evidence="10 11">
    <name type="scientific">Erythrobacter fulvus</name>
    <dbReference type="NCBI Taxonomy" id="2987523"/>
    <lineage>
        <taxon>Bacteria</taxon>
        <taxon>Pseudomonadati</taxon>
        <taxon>Pseudomonadota</taxon>
        <taxon>Alphaproteobacteria</taxon>
        <taxon>Sphingomonadales</taxon>
        <taxon>Erythrobacteraceae</taxon>
        <taxon>Erythrobacter/Porphyrobacter group</taxon>
        <taxon>Erythrobacter</taxon>
    </lineage>
</organism>
<dbReference type="InterPro" id="IPR001172">
    <property type="entry name" value="FliN_T3SS_HrcQb"/>
</dbReference>
<dbReference type="EMBL" id="JAQQXQ010000011">
    <property type="protein sequence ID" value="MDC8755606.1"/>
    <property type="molecule type" value="Genomic_DNA"/>
</dbReference>
<gene>
    <name evidence="10" type="ORF">OIK40_13230</name>
</gene>
<evidence type="ECO:0000256" key="3">
    <source>
        <dbReference type="ARBA" id="ARBA00021897"/>
    </source>
</evidence>
<evidence type="ECO:0000313" key="10">
    <source>
        <dbReference type="EMBL" id="MDC8755606.1"/>
    </source>
</evidence>
<evidence type="ECO:0000313" key="11">
    <source>
        <dbReference type="Proteomes" id="UP001216558"/>
    </source>
</evidence>
<evidence type="ECO:0000259" key="9">
    <source>
        <dbReference type="Pfam" id="PF01052"/>
    </source>
</evidence>
<feature type="domain" description="Flagellar motor switch protein FliN-like C-terminal" evidence="9">
    <location>
        <begin position="12"/>
        <end position="81"/>
    </location>
</feature>
<proteinExistence type="inferred from homology"/>
<protein>
    <recommendedName>
        <fullName evidence="3">Flagellar motor switch protein FliN</fullName>
    </recommendedName>
</protein>
<keyword evidence="5" id="KW-0145">Chemotaxis</keyword>
<evidence type="ECO:0000256" key="2">
    <source>
        <dbReference type="ARBA" id="ARBA00009226"/>
    </source>
</evidence>